<evidence type="ECO:0000256" key="3">
    <source>
        <dbReference type="ARBA" id="ARBA00022737"/>
    </source>
</evidence>
<dbReference type="OrthoDB" id="6022242at2759"/>
<dbReference type="SUPFAM" id="SSF50156">
    <property type="entry name" value="PDZ domain-like"/>
    <property type="match status" value="5"/>
</dbReference>
<keyword evidence="3" id="KW-0677">Repeat</keyword>
<evidence type="ECO:0000313" key="7">
    <source>
        <dbReference type="EMBL" id="CAD7273038.1"/>
    </source>
</evidence>
<organism evidence="7">
    <name type="scientific">Notodromas monacha</name>
    <dbReference type="NCBI Taxonomy" id="399045"/>
    <lineage>
        <taxon>Eukaryota</taxon>
        <taxon>Metazoa</taxon>
        <taxon>Ecdysozoa</taxon>
        <taxon>Arthropoda</taxon>
        <taxon>Crustacea</taxon>
        <taxon>Oligostraca</taxon>
        <taxon>Ostracoda</taxon>
        <taxon>Podocopa</taxon>
        <taxon>Podocopida</taxon>
        <taxon>Cypridocopina</taxon>
        <taxon>Cypridoidea</taxon>
        <taxon>Cyprididae</taxon>
        <taxon>Notodromas</taxon>
    </lineage>
</organism>
<proteinExistence type="predicted"/>
<dbReference type="EMBL" id="CAJPEX010000085">
    <property type="protein sequence ID" value="CAG0913190.1"/>
    <property type="molecule type" value="Genomic_DNA"/>
</dbReference>
<evidence type="ECO:0000313" key="8">
    <source>
        <dbReference type="Proteomes" id="UP000678499"/>
    </source>
</evidence>
<dbReference type="CDD" id="cd06669">
    <property type="entry name" value="PDZ5_MUPP1-like"/>
    <property type="match status" value="1"/>
</dbReference>
<dbReference type="InterPro" id="IPR001478">
    <property type="entry name" value="PDZ"/>
</dbReference>
<dbReference type="InterPro" id="IPR051342">
    <property type="entry name" value="PDZ_scaffold"/>
</dbReference>
<feature type="domain" description="PDZ" evidence="6">
    <location>
        <begin position="458"/>
        <end position="538"/>
    </location>
</feature>
<name>A0A7R9BFJ9_9CRUS</name>
<feature type="compositionally biased region" description="Polar residues" evidence="5">
    <location>
        <begin position="254"/>
        <end position="265"/>
    </location>
</feature>
<dbReference type="EMBL" id="OA882122">
    <property type="protein sequence ID" value="CAD7273038.1"/>
    <property type="molecule type" value="Genomic_DNA"/>
</dbReference>
<dbReference type="GO" id="GO:0016020">
    <property type="term" value="C:membrane"/>
    <property type="evidence" value="ECO:0007669"/>
    <property type="project" value="UniProtKB-SubCell"/>
</dbReference>
<sequence>MSLTEELNSAVSLLLSLEDHVFQDDEIPRTQRSRMKQDFGFLLSVLDNPLLRELVGIRDSLGQLGRQIQEHPSLLPEDFDIENGELLLTLPLPPSEQASAASGGKRSYADDDVGDETGTDASESSDESSTATSDPLPECPRTSCCARGTISVFLLSSEYSAAVPSESDAWEFPREGTFRVWRLDSLADDAVRLEIRGACWCWRQSAVCARSESDRSFWCGSGSGEINCLDEVTLGRVDPGPLAWSGHCHDETQSNRPPSNRSADFNPSHEVDSSLYGRREIHSIAVRKPPGSHGSGISLVGLRSELRGDLGIYVQVYSIPWIVRCAEGFVASSKHGFVAYDCARPQLMTLISEFVLAKHREKLLFRTAVFLRVLHTEIQSGGIWGQDGRLKEGDQILSVNGRSVDSPQAPITHQEVIDILQRDQGRVELVVARACPKSPAKTVSDVTSGRRSRSPRGVIELNNDGTGLGFGIVGGHSTGVIVKTICSGGVADRSGKLKSGDHLLKINNIPLKGMGSDQVASVLRQAGNRVTLVVVRASSDPDEDEVEPPPGFVSSHIANDPELLDQYLANLDSGSCVASPEGEVDFNATSPTELPEVETFDVQLSKDTQGLGITIAGYVCEKEGLSGIFVKSISPGSAAALTHRINVNDQIIEVDGQPLTGFNNHRAVELLRSTGNRVHLTLARYLRGPKYEQLQMAIANAQPAPQLTGYPDHPEPAISPVDPVIAKWTSLYSKQPGTPSKFQIIVANVEKFESSSGLGISLEGTVDVEGGLEVRPHHYIRSILPDGPVGLEGTLMPGDELLEVNGKRLMNLSHFDVLKILCELPRKVKIVCARSGSRFRGPQTKATSKKGHEMQDASPPVPTCLSPFLVKAKSDGSIASSPTTSEIGPMMPGIGIAAKSRSLEPLSSGLALWSPDIQIIELIKGDRGLGFSILDYQDPLNPDSSLIVIRSLVPGGAAQADGRLIPGDRLVSVNNTDVANASLEIAVQALKGAPKGPVRIGVCKPLPIQDSHSDGPYSRRP</sequence>
<dbReference type="CDD" id="cd06668">
    <property type="entry name" value="PDZ4_MUPP1-like"/>
    <property type="match status" value="1"/>
</dbReference>
<dbReference type="AlphaFoldDB" id="A0A7R9BFJ9"/>
<dbReference type="CDD" id="cd06667">
    <property type="entry name" value="PDZ2_MUPP1-like"/>
    <property type="match status" value="1"/>
</dbReference>
<reference evidence="7" key="1">
    <citation type="submission" date="2020-11" db="EMBL/GenBank/DDBJ databases">
        <authorList>
            <person name="Tran Van P."/>
        </authorList>
    </citation>
    <scope>NUCLEOTIDE SEQUENCE</scope>
</reference>
<gene>
    <name evidence="7" type="ORF">NMOB1V02_LOCUS946</name>
</gene>
<evidence type="ECO:0000256" key="4">
    <source>
        <dbReference type="ARBA" id="ARBA00023136"/>
    </source>
</evidence>
<feature type="region of interest" description="Disordered" evidence="5">
    <location>
        <begin position="441"/>
        <end position="460"/>
    </location>
</feature>
<evidence type="ECO:0000259" key="6">
    <source>
        <dbReference type="PROSITE" id="PS50106"/>
    </source>
</evidence>
<dbReference type="Proteomes" id="UP000678499">
    <property type="component" value="Unassembled WGS sequence"/>
</dbReference>
<protein>
    <recommendedName>
        <fullName evidence="6">PDZ domain-containing protein</fullName>
    </recommendedName>
</protein>
<dbReference type="SMART" id="SM00228">
    <property type="entry name" value="PDZ"/>
    <property type="match status" value="5"/>
</dbReference>
<dbReference type="FunFam" id="2.30.42.10:FF:000070">
    <property type="entry name" value="Multiple PDZ domain protein"/>
    <property type="match status" value="1"/>
</dbReference>
<dbReference type="InterPro" id="IPR036034">
    <property type="entry name" value="PDZ_sf"/>
</dbReference>
<feature type="domain" description="PDZ" evidence="6">
    <location>
        <begin position="746"/>
        <end position="836"/>
    </location>
</feature>
<feature type="region of interest" description="Disordered" evidence="5">
    <location>
        <begin position="840"/>
        <end position="859"/>
    </location>
</feature>
<evidence type="ECO:0000256" key="5">
    <source>
        <dbReference type="SAM" id="MobiDB-lite"/>
    </source>
</evidence>
<evidence type="ECO:0000256" key="1">
    <source>
        <dbReference type="ARBA" id="ARBA00004370"/>
    </source>
</evidence>
<comment type="subcellular location">
    <subcellularLocation>
        <location evidence="1">Membrane</location>
    </subcellularLocation>
</comment>
<dbReference type="PROSITE" id="PS50106">
    <property type="entry name" value="PDZ"/>
    <property type="match status" value="5"/>
</dbReference>
<feature type="compositionally biased region" description="Acidic residues" evidence="5">
    <location>
        <begin position="110"/>
        <end position="126"/>
    </location>
</feature>
<feature type="region of interest" description="Disordered" evidence="5">
    <location>
        <begin position="247"/>
        <end position="267"/>
    </location>
</feature>
<dbReference type="Gene3D" id="2.30.42.10">
    <property type="match status" value="5"/>
</dbReference>
<dbReference type="Pfam" id="PF00595">
    <property type="entry name" value="PDZ"/>
    <property type="match status" value="5"/>
</dbReference>
<keyword evidence="4" id="KW-0472">Membrane</keyword>
<accession>A0A7R9BFJ9</accession>
<feature type="region of interest" description="Disordered" evidence="5">
    <location>
        <begin position="94"/>
        <end position="139"/>
    </location>
</feature>
<keyword evidence="2" id="KW-0597">Phosphoprotein</keyword>
<dbReference type="PANTHER" id="PTHR19964:SF92">
    <property type="entry name" value="PATJ HOMOLOG"/>
    <property type="match status" value="1"/>
</dbReference>
<keyword evidence="8" id="KW-1185">Reference proteome</keyword>
<feature type="domain" description="PDZ" evidence="6">
    <location>
        <begin position="376"/>
        <end position="435"/>
    </location>
</feature>
<dbReference type="CDD" id="cd06791">
    <property type="entry name" value="PDZ3_MUPP1-like"/>
    <property type="match status" value="1"/>
</dbReference>
<dbReference type="PANTHER" id="PTHR19964">
    <property type="entry name" value="MULTIPLE PDZ DOMAIN PROTEIN"/>
    <property type="match status" value="1"/>
</dbReference>
<evidence type="ECO:0000256" key="2">
    <source>
        <dbReference type="ARBA" id="ARBA00022553"/>
    </source>
</evidence>
<feature type="domain" description="PDZ" evidence="6">
    <location>
        <begin position="919"/>
        <end position="995"/>
    </location>
</feature>
<feature type="domain" description="PDZ" evidence="6">
    <location>
        <begin position="601"/>
        <end position="686"/>
    </location>
</feature>